<organism evidence="1">
    <name type="scientific">Anthurium amnicola</name>
    <dbReference type="NCBI Taxonomy" id="1678845"/>
    <lineage>
        <taxon>Eukaryota</taxon>
        <taxon>Viridiplantae</taxon>
        <taxon>Streptophyta</taxon>
        <taxon>Embryophyta</taxon>
        <taxon>Tracheophyta</taxon>
        <taxon>Spermatophyta</taxon>
        <taxon>Magnoliopsida</taxon>
        <taxon>Liliopsida</taxon>
        <taxon>Araceae</taxon>
        <taxon>Pothoideae</taxon>
        <taxon>Potheae</taxon>
        <taxon>Anthurium</taxon>
    </lineage>
</organism>
<sequence length="126" mass="13749">MNGGGGPSSAVVQLVYSFMDTAYTTTTLGQTCRDSCRHHSSLVTWLAFAMASSSCLAQWVSELGCCSFVTYIGPSSVSSPWYLPSDCLISSHLLWRERHMVCLSDLVRGHSGTGRNSRAPRDFLFS</sequence>
<reference evidence="1" key="1">
    <citation type="submission" date="2015-07" db="EMBL/GenBank/DDBJ databases">
        <title>Transcriptome Assembly of Anthurium amnicola.</title>
        <authorList>
            <person name="Suzuki J."/>
        </authorList>
    </citation>
    <scope>NUCLEOTIDE SEQUENCE</scope>
</reference>
<evidence type="ECO:0000313" key="1">
    <source>
        <dbReference type="EMBL" id="JAT45383.1"/>
    </source>
</evidence>
<proteinExistence type="predicted"/>
<accession>A0A1D1XSL3</accession>
<dbReference type="AlphaFoldDB" id="A0A1D1XSL3"/>
<name>A0A1D1XSL3_9ARAE</name>
<gene>
    <name evidence="1" type="primary">BEND7</name>
    <name evidence="1" type="ORF">g.120810</name>
</gene>
<protein>
    <submittedName>
        <fullName evidence="1">BEN domain-containing protein 7</fullName>
    </submittedName>
</protein>
<dbReference type="EMBL" id="GDJX01022553">
    <property type="protein sequence ID" value="JAT45383.1"/>
    <property type="molecule type" value="Transcribed_RNA"/>
</dbReference>